<keyword evidence="2" id="KW-1185">Reference proteome</keyword>
<sequence>MLLPRCPPNRILSTGKRFSPDPLWPPALPYLPDRIGFGNGEIAQLLLHLRVLAVHCIRLQIRRGSRLLCFSHLPFLRSSQQYLPMSYVWYSSVHPVTSRNQEPQKKRDKLAEKRPQSRGENKGEEEEGRLERNLLCDPSSCCPHRGESGRSPLQVGGIPTFVFLLQPRCTVTYCMLHASSDSSVSDAGFVCLV</sequence>
<protein>
    <submittedName>
        <fullName evidence="1">Uncharacterized protein</fullName>
    </submittedName>
</protein>
<name>A0ACD1G3E7_9EURO</name>
<evidence type="ECO:0000313" key="2">
    <source>
        <dbReference type="Proteomes" id="UP000249057"/>
    </source>
</evidence>
<dbReference type="Proteomes" id="UP000249057">
    <property type="component" value="Unassembled WGS sequence"/>
</dbReference>
<dbReference type="EMBL" id="KZ825359">
    <property type="protein sequence ID" value="RAH43799.1"/>
    <property type="molecule type" value="Genomic_DNA"/>
</dbReference>
<reference evidence="1" key="1">
    <citation type="submission" date="2018-02" db="EMBL/GenBank/DDBJ databases">
        <title>The genomes of Aspergillus section Nigri reveals drivers in fungal speciation.</title>
        <authorList>
            <consortium name="DOE Joint Genome Institute"/>
            <person name="Vesth T.C."/>
            <person name="Nybo J."/>
            <person name="Theobald S."/>
            <person name="Brandl J."/>
            <person name="Frisvad J.C."/>
            <person name="Nielsen K.F."/>
            <person name="Lyhne E.K."/>
            <person name="Kogle M.E."/>
            <person name="Kuo A."/>
            <person name="Riley R."/>
            <person name="Clum A."/>
            <person name="Nolan M."/>
            <person name="Lipzen A."/>
            <person name="Salamov A."/>
            <person name="Henrissat B."/>
            <person name="Wiebenga A."/>
            <person name="De vries R.P."/>
            <person name="Grigoriev I.V."/>
            <person name="Mortensen U.H."/>
            <person name="Andersen M.R."/>
            <person name="Baker S.E."/>
        </authorList>
    </citation>
    <scope>NUCLEOTIDE SEQUENCE</scope>
    <source>
        <strain evidence="1">CBS 621.78</strain>
    </source>
</reference>
<gene>
    <name evidence="1" type="ORF">BO95DRAFT_199184</name>
</gene>
<accession>A0ACD1G3E7</accession>
<proteinExistence type="predicted"/>
<evidence type="ECO:0000313" key="1">
    <source>
        <dbReference type="EMBL" id="RAH43799.1"/>
    </source>
</evidence>
<organism evidence="1 2">
    <name type="scientific">Aspergillus brunneoviolaceus CBS 621.78</name>
    <dbReference type="NCBI Taxonomy" id="1450534"/>
    <lineage>
        <taxon>Eukaryota</taxon>
        <taxon>Fungi</taxon>
        <taxon>Dikarya</taxon>
        <taxon>Ascomycota</taxon>
        <taxon>Pezizomycotina</taxon>
        <taxon>Eurotiomycetes</taxon>
        <taxon>Eurotiomycetidae</taxon>
        <taxon>Eurotiales</taxon>
        <taxon>Aspergillaceae</taxon>
        <taxon>Aspergillus</taxon>
        <taxon>Aspergillus subgen. Circumdati</taxon>
    </lineage>
</organism>